<dbReference type="AlphaFoldDB" id="A0AAJ0CE24"/>
<comment type="caution">
    <text evidence="3">The sequence shown here is derived from an EMBL/GenBank/DDBJ whole genome shotgun (WGS) entry which is preliminary data.</text>
</comment>
<evidence type="ECO:0000256" key="1">
    <source>
        <dbReference type="SAM" id="MobiDB-lite"/>
    </source>
</evidence>
<dbReference type="EMBL" id="MU838997">
    <property type="protein sequence ID" value="KAK1772611.1"/>
    <property type="molecule type" value="Genomic_DNA"/>
</dbReference>
<dbReference type="Proteomes" id="UP001244011">
    <property type="component" value="Unassembled WGS sequence"/>
</dbReference>
<feature type="compositionally biased region" description="Basic residues" evidence="1">
    <location>
        <begin position="15"/>
        <end position="25"/>
    </location>
</feature>
<feature type="compositionally biased region" description="Acidic residues" evidence="1">
    <location>
        <begin position="287"/>
        <end position="305"/>
    </location>
</feature>
<dbReference type="GeneID" id="85309683"/>
<dbReference type="RefSeq" id="XP_060288824.1">
    <property type="nucleotide sequence ID" value="XM_060426496.1"/>
</dbReference>
<feature type="region of interest" description="Disordered" evidence="1">
    <location>
        <begin position="286"/>
        <end position="314"/>
    </location>
</feature>
<feature type="region of interest" description="Disordered" evidence="1">
    <location>
        <begin position="884"/>
        <end position="906"/>
    </location>
</feature>
<feature type="domain" description="DUF2293" evidence="2">
    <location>
        <begin position="177"/>
        <end position="265"/>
    </location>
</feature>
<keyword evidence="4" id="KW-1185">Reference proteome</keyword>
<evidence type="ECO:0000259" key="2">
    <source>
        <dbReference type="Pfam" id="PF10056"/>
    </source>
</evidence>
<sequence>MGREKKDGPGVPSGHHAKDRHRRDRKGVLHDWTGPMPRGLVARPQIAQPKTKHHSYFEFVENKDKKKKLEFQITTNKHPPPGFEFVPIGNPALTTACKELSRSQDAMIFIVSASKGGDSKELSLALNRVGHHVRQTIVEQARESLGDLEYLPLAGNPGIPEPIPEDQEEINNQADAAIKDLFPRIPNGDRQTIIQHSFKKGATMNGMRLVGLAPDITLSRRVQLAVLAHIRHTHTRYDQLLRETTYVNARKAVESLCLDILVKWRGDEETGRDQLDEILREVVVISDSEDDEYEDDEDESEESESSEASSIQELAPADRLKPALAIASPQEPLNTQGPLNPQSPSVLVNAGHAKDRAVQVPESRRLTKEAREEKRAARKAHRGFLRYQAVRDQVWHKAVERQQLGAREPASPAAQVSTVRPTSNVLQTYHARPSSYGLPYPAYHAQIPYDDAEYLPRNGNPRTVVTSHPQYLARDGRTGGSASFNSFGAVVGSRVNALEPPTASRSVVSHRDESLKDCLVRSIESRSPETSHFSYQPSRLPRLSEPQHSEHLSARLAVPVARPAWRSAAPDSYGEEFLDERRMVDDQRDFIRVQASRESNGIPTSSAGYSVSRAPTTYFGVPSVAYPVAGPFNAAHRQSPATHYRSSTLAEDDGFLRQESNRVMVEDEGTRHAATFRRDSRPMLVDDRESQLRSVRREELRPISFGDYGMRPELEGRAVGQPQPYAVYRDRTTPADHGIIELRRHPHDQLRGHADPRFASPYSDRARGGDVERHMPVDFIPVSNVFPRPHVAPASKDYSWPPPKDIHSRYGDGLGEPSHLREYTRGASQSLGARVNLPREERVVRVEYVDHSYPNRDYEQRVRPHEHEHIYQQRNNSSVPVSFADDDHCIPPEQKRSAQDGVIYIS</sequence>
<name>A0AAJ0CE24_9PEZI</name>
<dbReference type="InterPro" id="IPR018744">
    <property type="entry name" value="DUF2293"/>
</dbReference>
<reference evidence="3" key="1">
    <citation type="submission" date="2023-06" db="EMBL/GenBank/DDBJ databases">
        <title>Genome-scale phylogeny and comparative genomics of the fungal order Sordariales.</title>
        <authorList>
            <consortium name="Lawrence Berkeley National Laboratory"/>
            <person name="Hensen N."/>
            <person name="Bonometti L."/>
            <person name="Westerberg I."/>
            <person name="Brannstrom I.O."/>
            <person name="Guillou S."/>
            <person name="Cros-Aarteil S."/>
            <person name="Calhoun S."/>
            <person name="Haridas S."/>
            <person name="Kuo A."/>
            <person name="Mondo S."/>
            <person name="Pangilinan J."/>
            <person name="Riley R."/>
            <person name="Labutti K."/>
            <person name="Andreopoulos B."/>
            <person name="Lipzen A."/>
            <person name="Chen C."/>
            <person name="Yanf M."/>
            <person name="Daum C."/>
            <person name="Ng V."/>
            <person name="Clum A."/>
            <person name="Steindorff A."/>
            <person name="Ohm R."/>
            <person name="Martin F."/>
            <person name="Silar P."/>
            <person name="Natvig D."/>
            <person name="Lalanne C."/>
            <person name="Gautier V."/>
            <person name="Ament-Velasquez S.L."/>
            <person name="Kruys A."/>
            <person name="Hutchinson M.I."/>
            <person name="Powell A.J."/>
            <person name="Barry K."/>
            <person name="Miller A.N."/>
            <person name="Grigoriev I.V."/>
            <person name="Debuchy R."/>
            <person name="Gladieux P."/>
            <person name="Thoren M.H."/>
            <person name="Johannesson H."/>
        </authorList>
    </citation>
    <scope>NUCLEOTIDE SEQUENCE</scope>
    <source>
        <strain evidence="3">8032-3</strain>
    </source>
</reference>
<evidence type="ECO:0000313" key="3">
    <source>
        <dbReference type="EMBL" id="KAK1772611.1"/>
    </source>
</evidence>
<feature type="region of interest" description="Disordered" evidence="1">
    <location>
        <begin position="354"/>
        <end position="379"/>
    </location>
</feature>
<dbReference type="PANTHER" id="PTHR38113:SF1">
    <property type="entry name" value="DUF2293 DOMAIN-CONTAINING PROTEIN"/>
    <property type="match status" value="1"/>
</dbReference>
<evidence type="ECO:0000313" key="4">
    <source>
        <dbReference type="Proteomes" id="UP001244011"/>
    </source>
</evidence>
<protein>
    <recommendedName>
        <fullName evidence="2">DUF2293 domain-containing protein</fullName>
    </recommendedName>
</protein>
<gene>
    <name evidence="3" type="ORF">QBC33DRAFT_521913</name>
</gene>
<dbReference type="Pfam" id="PF10056">
    <property type="entry name" value="DUF2293"/>
    <property type="match status" value="1"/>
</dbReference>
<feature type="region of interest" description="Disordered" evidence="1">
    <location>
        <begin position="750"/>
        <end position="769"/>
    </location>
</feature>
<organism evidence="3 4">
    <name type="scientific">Phialemonium atrogriseum</name>
    <dbReference type="NCBI Taxonomy" id="1093897"/>
    <lineage>
        <taxon>Eukaryota</taxon>
        <taxon>Fungi</taxon>
        <taxon>Dikarya</taxon>
        <taxon>Ascomycota</taxon>
        <taxon>Pezizomycotina</taxon>
        <taxon>Sordariomycetes</taxon>
        <taxon>Sordariomycetidae</taxon>
        <taxon>Cephalothecales</taxon>
        <taxon>Cephalothecaceae</taxon>
        <taxon>Phialemonium</taxon>
    </lineage>
</organism>
<feature type="region of interest" description="Disordered" evidence="1">
    <location>
        <begin position="1"/>
        <end position="39"/>
    </location>
</feature>
<accession>A0AAJ0CE24</accession>
<feature type="compositionally biased region" description="Basic and acidic residues" evidence="1">
    <location>
        <begin position="885"/>
        <end position="898"/>
    </location>
</feature>
<proteinExistence type="predicted"/>
<dbReference type="PANTHER" id="PTHR38113">
    <property type="match status" value="1"/>
</dbReference>
<feature type="compositionally biased region" description="Basic and acidic residues" evidence="1">
    <location>
        <begin position="354"/>
        <end position="375"/>
    </location>
</feature>